<sequence length="418" mass="46699">MKTIVTLLDGVGDLVCDELGGKTPLEYANTPNLDRMASLGETGIMIPYRLGVPIGTDFAHYRLLGYQEESYPGRSIVDGLAFDVPLHKDRLYMVTSWASVYKEENYEIQTRYLMDLSKEDSLEIGRILPGSFQGYGLHWHYTNNGHGILEISGNNVTTKISDPDGIYPLGYVLQSEPYGTIDPEAKSTSGMINELMKEVHRRLKDHPVNKKREEQGLEPANFLLPKWAGTPGEILGFAEENGMAGEIIGSSAMIRGIARLLKMEYTPYNTFAEGVEKALASSAEYIHLHTKETDQAAHTKDPFQKVKVLEKIDPLLAPLIDYGLKEDVLLIVTGDHTTPSIGPMIHSGDPVPIVFLGKQLRVDDVQRFDERSCTKGSIRMKGEDFIPMILNYHGRSLFHDFRVGGRKSKYLPSKLNKL</sequence>
<comment type="function">
    <text evidence="2">Catalyzes the interconversion of 2-phosphoglycerate and 3-phosphoglycerate.</text>
</comment>
<evidence type="ECO:0000256" key="3">
    <source>
        <dbReference type="ARBA" id="ARBA00004921"/>
    </source>
</evidence>
<evidence type="ECO:0000313" key="8">
    <source>
        <dbReference type="EMBL" id="NBG87790.1"/>
    </source>
</evidence>
<evidence type="ECO:0000313" key="9">
    <source>
        <dbReference type="Proteomes" id="UP000449710"/>
    </source>
</evidence>
<dbReference type="Pfam" id="PF01676">
    <property type="entry name" value="Metalloenzyme"/>
    <property type="match status" value="1"/>
</dbReference>
<comment type="catalytic activity">
    <reaction evidence="1">
        <text>(2R)-2-phosphoglycerate = (2R)-3-phosphoglycerate</text>
        <dbReference type="Rhea" id="RHEA:15901"/>
        <dbReference type="ChEBI" id="CHEBI:58272"/>
        <dbReference type="ChEBI" id="CHEBI:58289"/>
        <dbReference type="EC" id="5.4.2.12"/>
    </reaction>
</comment>
<dbReference type="Proteomes" id="UP000449710">
    <property type="component" value="Unassembled WGS sequence"/>
</dbReference>
<accession>A0AA43XJ43</accession>
<dbReference type="AlphaFoldDB" id="A0AA43XJ43"/>
<comment type="pathway">
    <text evidence="3">Carbohydrate degradation.</text>
</comment>
<dbReference type="GO" id="GO:0046872">
    <property type="term" value="F:metal ion binding"/>
    <property type="evidence" value="ECO:0007669"/>
    <property type="project" value="InterPro"/>
</dbReference>
<dbReference type="InterPro" id="IPR006124">
    <property type="entry name" value="Metalloenzyme"/>
</dbReference>
<dbReference type="EC" id="5.4.2.12" evidence="8"/>
<reference evidence="8 9" key="1">
    <citation type="submission" date="2019-04" db="EMBL/GenBank/DDBJ databases">
        <title>Isachenkonia alkalipeptolytica gen. nov. sp. nov. a new anaerobic, alkiliphilic organothrophic bacterium capable to reduce synthesized ferrihydrite isolated from a soda lake.</title>
        <authorList>
            <person name="Toshchakov S.V."/>
            <person name="Zavarzina D.G."/>
            <person name="Zhilina T.N."/>
            <person name="Kostrikina N.A."/>
            <person name="Kublanov I.V."/>
        </authorList>
    </citation>
    <scope>NUCLEOTIDE SEQUENCE [LARGE SCALE GENOMIC DNA]</scope>
    <source>
        <strain evidence="8 9">Z-1701</strain>
    </source>
</reference>
<evidence type="ECO:0000256" key="2">
    <source>
        <dbReference type="ARBA" id="ARBA00002315"/>
    </source>
</evidence>
<dbReference type="InterPro" id="IPR004456">
    <property type="entry name" value="Pglycerate_mutase_ApgM"/>
</dbReference>
<protein>
    <submittedName>
        <fullName evidence="8">2,3-bisphosphoglycerate-independent phosphoglycerate mutase</fullName>
        <ecNumber evidence="8">5.4.2.12</ecNumber>
    </submittedName>
</protein>
<organism evidence="8 9">
    <name type="scientific">Isachenkonia alkalipeptolytica</name>
    <dbReference type="NCBI Taxonomy" id="2565777"/>
    <lineage>
        <taxon>Bacteria</taxon>
        <taxon>Bacillati</taxon>
        <taxon>Bacillota</taxon>
        <taxon>Clostridia</taxon>
        <taxon>Eubacteriales</taxon>
        <taxon>Clostridiaceae</taxon>
        <taxon>Isachenkonia</taxon>
    </lineage>
</organism>
<name>A0AA43XJ43_9CLOT</name>
<evidence type="ECO:0000256" key="1">
    <source>
        <dbReference type="ARBA" id="ARBA00000370"/>
    </source>
</evidence>
<comment type="similarity">
    <text evidence="4">Belongs to the BPG-independent phosphoglycerate mutase family. A-PGAM subfamily.</text>
</comment>
<comment type="caution">
    <text evidence="8">The sequence shown here is derived from an EMBL/GenBank/DDBJ whole genome shotgun (WGS) entry which is preliminary data.</text>
</comment>
<dbReference type="CDD" id="cd16011">
    <property type="entry name" value="iPGM_like"/>
    <property type="match status" value="1"/>
</dbReference>
<feature type="domain" description="Metalloenzyme" evidence="7">
    <location>
        <begin position="1"/>
        <end position="378"/>
    </location>
</feature>
<dbReference type="PANTHER" id="PTHR31209:SF0">
    <property type="entry name" value="METALLOENZYME DOMAIN-CONTAINING PROTEIN"/>
    <property type="match status" value="1"/>
</dbReference>
<dbReference type="EMBL" id="SUMG01000004">
    <property type="protein sequence ID" value="NBG87790.1"/>
    <property type="molecule type" value="Genomic_DNA"/>
</dbReference>
<evidence type="ECO:0000256" key="4">
    <source>
        <dbReference type="ARBA" id="ARBA00005524"/>
    </source>
</evidence>
<gene>
    <name evidence="8" type="primary">apgM</name>
    <name evidence="8" type="ORF">ISALK_04685</name>
</gene>
<dbReference type="GO" id="GO:0006096">
    <property type="term" value="P:glycolytic process"/>
    <property type="evidence" value="ECO:0007669"/>
    <property type="project" value="UniProtKB-KW"/>
</dbReference>
<dbReference type="Gene3D" id="3.40.720.10">
    <property type="entry name" value="Alkaline Phosphatase, subunit A"/>
    <property type="match status" value="2"/>
</dbReference>
<evidence type="ECO:0000259" key="7">
    <source>
        <dbReference type="Pfam" id="PF01676"/>
    </source>
</evidence>
<dbReference type="RefSeq" id="WP_160719619.1">
    <property type="nucleotide sequence ID" value="NZ_SUMG01000004.1"/>
</dbReference>
<keyword evidence="6 8" id="KW-0413">Isomerase</keyword>
<evidence type="ECO:0000256" key="6">
    <source>
        <dbReference type="ARBA" id="ARBA00023235"/>
    </source>
</evidence>
<dbReference type="Pfam" id="PF10143">
    <property type="entry name" value="PhosphMutase"/>
    <property type="match status" value="1"/>
</dbReference>
<proteinExistence type="inferred from homology"/>
<evidence type="ECO:0000256" key="5">
    <source>
        <dbReference type="ARBA" id="ARBA00023152"/>
    </source>
</evidence>
<keyword evidence="9" id="KW-1185">Reference proteome</keyword>
<dbReference type="PANTHER" id="PTHR31209">
    <property type="entry name" value="COFACTOR-INDEPENDENT PHOSPHOGLYCERATE MUTASE"/>
    <property type="match status" value="1"/>
</dbReference>
<keyword evidence="5" id="KW-0324">Glycolysis</keyword>
<dbReference type="InterPro" id="IPR017850">
    <property type="entry name" value="Alkaline_phosphatase_core_sf"/>
</dbReference>
<dbReference type="GO" id="GO:0004619">
    <property type="term" value="F:phosphoglycerate mutase activity"/>
    <property type="evidence" value="ECO:0007669"/>
    <property type="project" value="UniProtKB-EC"/>
</dbReference>
<dbReference type="SUPFAM" id="SSF53649">
    <property type="entry name" value="Alkaline phosphatase-like"/>
    <property type="match status" value="1"/>
</dbReference>
<dbReference type="PIRSF" id="PIRSF006392">
    <property type="entry name" value="IPGAM_arch"/>
    <property type="match status" value="1"/>
</dbReference>